<reference evidence="1" key="2">
    <citation type="journal article" date="2015" name="Data Brief">
        <title>Shoot transcriptome of the giant reed, Arundo donax.</title>
        <authorList>
            <person name="Barrero R.A."/>
            <person name="Guerrero F.D."/>
            <person name="Moolhuijzen P."/>
            <person name="Goolsby J.A."/>
            <person name="Tidwell J."/>
            <person name="Bellgard S.E."/>
            <person name="Bellgard M.I."/>
        </authorList>
    </citation>
    <scope>NUCLEOTIDE SEQUENCE</scope>
    <source>
        <tissue evidence="1">Shoot tissue taken approximately 20 cm above the soil surface</tissue>
    </source>
</reference>
<dbReference type="EMBL" id="GBRH01274904">
    <property type="protein sequence ID" value="JAD22991.1"/>
    <property type="molecule type" value="Transcribed_RNA"/>
</dbReference>
<proteinExistence type="predicted"/>
<protein>
    <submittedName>
        <fullName evidence="1">Uncharacterized protein</fullName>
    </submittedName>
</protein>
<organism evidence="1">
    <name type="scientific">Arundo donax</name>
    <name type="common">Giant reed</name>
    <name type="synonym">Donax arundinaceus</name>
    <dbReference type="NCBI Taxonomy" id="35708"/>
    <lineage>
        <taxon>Eukaryota</taxon>
        <taxon>Viridiplantae</taxon>
        <taxon>Streptophyta</taxon>
        <taxon>Embryophyta</taxon>
        <taxon>Tracheophyta</taxon>
        <taxon>Spermatophyta</taxon>
        <taxon>Magnoliopsida</taxon>
        <taxon>Liliopsida</taxon>
        <taxon>Poales</taxon>
        <taxon>Poaceae</taxon>
        <taxon>PACMAD clade</taxon>
        <taxon>Arundinoideae</taxon>
        <taxon>Arundineae</taxon>
        <taxon>Arundo</taxon>
    </lineage>
</organism>
<dbReference type="AlphaFoldDB" id="A0A0A8Y9H2"/>
<evidence type="ECO:0000313" key="1">
    <source>
        <dbReference type="EMBL" id="JAD22991.1"/>
    </source>
</evidence>
<name>A0A0A8Y9H2_ARUDO</name>
<accession>A0A0A8Y9H2</accession>
<sequence>MGGYTGIPAGTRYPRVAGAGNICYP</sequence>
<reference evidence="1" key="1">
    <citation type="submission" date="2014-09" db="EMBL/GenBank/DDBJ databases">
        <authorList>
            <person name="Magalhaes I.L.F."/>
            <person name="Oliveira U."/>
            <person name="Santos F.R."/>
            <person name="Vidigal T.H.D.A."/>
            <person name="Brescovit A.D."/>
            <person name="Santos A.J."/>
        </authorList>
    </citation>
    <scope>NUCLEOTIDE SEQUENCE</scope>
    <source>
        <tissue evidence="1">Shoot tissue taken approximately 20 cm above the soil surface</tissue>
    </source>
</reference>